<evidence type="ECO:0000256" key="13">
    <source>
        <dbReference type="SAM" id="Phobius"/>
    </source>
</evidence>
<dbReference type="SUPFAM" id="SSF55874">
    <property type="entry name" value="ATPase domain of HSP90 chaperone/DNA topoisomerase II/histidine kinase"/>
    <property type="match status" value="1"/>
</dbReference>
<feature type="domain" description="Histidine kinase" evidence="14">
    <location>
        <begin position="130"/>
        <end position="319"/>
    </location>
</feature>
<dbReference type="STRING" id="1399419.A5906_18570"/>
<evidence type="ECO:0000256" key="10">
    <source>
        <dbReference type="ARBA" id="ARBA00022989"/>
    </source>
</evidence>
<dbReference type="RefSeq" id="WP_080133298.1">
    <property type="nucleotide sequence ID" value="NZ_LWIG01000001.1"/>
</dbReference>
<proteinExistence type="predicted"/>
<evidence type="ECO:0000256" key="3">
    <source>
        <dbReference type="ARBA" id="ARBA00012438"/>
    </source>
</evidence>
<dbReference type="GO" id="GO:0000160">
    <property type="term" value="P:phosphorelay signal transduction system"/>
    <property type="evidence" value="ECO:0007669"/>
    <property type="project" value="UniProtKB-KW"/>
</dbReference>
<evidence type="ECO:0000256" key="6">
    <source>
        <dbReference type="ARBA" id="ARBA00022692"/>
    </source>
</evidence>
<dbReference type="AlphaFoldDB" id="A0A560KC98"/>
<dbReference type="Gene3D" id="1.20.120.620">
    <property type="entry name" value="Backbone structure of the membrane domain of e. Coli histidine kinase receptor kdpd"/>
    <property type="match status" value="1"/>
</dbReference>
<keyword evidence="5" id="KW-0808">Transferase</keyword>
<feature type="transmembrane region" description="Helical" evidence="13">
    <location>
        <begin position="21"/>
        <end position="38"/>
    </location>
</feature>
<accession>A0A560KC98</accession>
<dbReference type="InterPro" id="IPR005467">
    <property type="entry name" value="His_kinase_dom"/>
</dbReference>
<keyword evidence="7" id="KW-0547">Nucleotide-binding</keyword>
<keyword evidence="10 13" id="KW-1133">Transmembrane helix</keyword>
<reference evidence="15 16" key="1">
    <citation type="submission" date="2019-06" db="EMBL/GenBank/DDBJ databases">
        <title>Genomic Encyclopedia of Type Strains, Phase IV (KMG-V): Genome sequencing to study the core and pangenomes of soil and plant-associated prokaryotes.</title>
        <authorList>
            <person name="Whitman W."/>
        </authorList>
    </citation>
    <scope>NUCLEOTIDE SEQUENCE [LARGE SCALE GENOMIC DNA]</scope>
    <source>
        <strain evidence="15 16">BR 10556</strain>
    </source>
</reference>
<keyword evidence="11" id="KW-0902">Two-component regulatory system</keyword>
<keyword evidence="8 15" id="KW-0418">Kinase</keyword>
<evidence type="ECO:0000313" key="15">
    <source>
        <dbReference type="EMBL" id="TWB80945.1"/>
    </source>
</evidence>
<dbReference type="InterPro" id="IPR011495">
    <property type="entry name" value="Sig_transdc_His_kin_sub2_dim/P"/>
</dbReference>
<dbReference type="Proteomes" id="UP000315914">
    <property type="component" value="Unassembled WGS sequence"/>
</dbReference>
<evidence type="ECO:0000313" key="16">
    <source>
        <dbReference type="Proteomes" id="UP000315914"/>
    </source>
</evidence>
<dbReference type="PROSITE" id="PS50109">
    <property type="entry name" value="HIS_KIN"/>
    <property type="match status" value="1"/>
</dbReference>
<evidence type="ECO:0000256" key="7">
    <source>
        <dbReference type="ARBA" id="ARBA00022741"/>
    </source>
</evidence>
<dbReference type="GO" id="GO:0004673">
    <property type="term" value="F:protein histidine kinase activity"/>
    <property type="evidence" value="ECO:0007669"/>
    <property type="project" value="UniProtKB-EC"/>
</dbReference>
<comment type="subcellular location">
    <subcellularLocation>
        <location evidence="2">Membrane</location>
        <topology evidence="2">Multi-pass membrane protein</topology>
    </subcellularLocation>
</comment>
<evidence type="ECO:0000256" key="1">
    <source>
        <dbReference type="ARBA" id="ARBA00000085"/>
    </source>
</evidence>
<dbReference type="GO" id="GO:0016020">
    <property type="term" value="C:membrane"/>
    <property type="evidence" value="ECO:0007669"/>
    <property type="project" value="UniProtKB-SubCell"/>
</dbReference>
<comment type="caution">
    <text evidence="15">The sequence shown here is derived from an EMBL/GenBank/DDBJ whole genome shotgun (WGS) entry which is preliminary data.</text>
</comment>
<organism evidence="15 16">
    <name type="scientific">Bradyrhizobium sacchari</name>
    <dbReference type="NCBI Taxonomy" id="1399419"/>
    <lineage>
        <taxon>Bacteria</taxon>
        <taxon>Pseudomonadati</taxon>
        <taxon>Pseudomonadota</taxon>
        <taxon>Alphaproteobacteria</taxon>
        <taxon>Hyphomicrobiales</taxon>
        <taxon>Nitrobacteraceae</taxon>
        <taxon>Bradyrhizobium</taxon>
    </lineage>
</organism>
<dbReference type="InterPro" id="IPR003594">
    <property type="entry name" value="HATPase_dom"/>
</dbReference>
<dbReference type="EMBL" id="VITW01000002">
    <property type="protein sequence ID" value="TWB80945.1"/>
    <property type="molecule type" value="Genomic_DNA"/>
</dbReference>
<dbReference type="GO" id="GO:0005524">
    <property type="term" value="F:ATP binding"/>
    <property type="evidence" value="ECO:0007669"/>
    <property type="project" value="UniProtKB-KW"/>
</dbReference>
<comment type="catalytic activity">
    <reaction evidence="1">
        <text>ATP + protein L-histidine = ADP + protein N-phospho-L-histidine.</text>
        <dbReference type="EC" id="2.7.13.3"/>
    </reaction>
</comment>
<evidence type="ECO:0000256" key="11">
    <source>
        <dbReference type="ARBA" id="ARBA00023012"/>
    </source>
</evidence>
<dbReference type="Pfam" id="PF13493">
    <property type="entry name" value="DUF4118"/>
    <property type="match status" value="1"/>
</dbReference>
<keyword evidence="12 13" id="KW-0472">Membrane</keyword>
<dbReference type="PANTHER" id="PTHR41523">
    <property type="entry name" value="TWO-COMPONENT SYSTEM SENSOR PROTEIN"/>
    <property type="match status" value="1"/>
</dbReference>
<evidence type="ECO:0000256" key="2">
    <source>
        <dbReference type="ARBA" id="ARBA00004141"/>
    </source>
</evidence>
<dbReference type="Gene3D" id="3.30.565.10">
    <property type="entry name" value="Histidine kinase-like ATPase, C-terminal domain"/>
    <property type="match status" value="1"/>
</dbReference>
<keyword evidence="16" id="KW-1185">Reference proteome</keyword>
<feature type="transmembrane region" description="Helical" evidence="13">
    <location>
        <begin position="44"/>
        <end position="61"/>
    </location>
</feature>
<evidence type="ECO:0000256" key="4">
    <source>
        <dbReference type="ARBA" id="ARBA00022553"/>
    </source>
</evidence>
<evidence type="ECO:0000256" key="9">
    <source>
        <dbReference type="ARBA" id="ARBA00022840"/>
    </source>
</evidence>
<dbReference type="SMART" id="SM00387">
    <property type="entry name" value="HATPase_c"/>
    <property type="match status" value="1"/>
</dbReference>
<feature type="transmembrane region" description="Helical" evidence="13">
    <location>
        <begin position="66"/>
        <end position="83"/>
    </location>
</feature>
<evidence type="ECO:0000256" key="5">
    <source>
        <dbReference type="ARBA" id="ARBA00022679"/>
    </source>
</evidence>
<dbReference type="OrthoDB" id="7991996at2"/>
<evidence type="ECO:0000256" key="12">
    <source>
        <dbReference type="ARBA" id="ARBA00023136"/>
    </source>
</evidence>
<name>A0A560KC98_9BRAD</name>
<evidence type="ECO:0000256" key="8">
    <source>
        <dbReference type="ARBA" id="ARBA00022777"/>
    </source>
</evidence>
<dbReference type="PANTHER" id="PTHR41523:SF8">
    <property type="entry name" value="ETHYLENE RESPONSE SENSOR PROTEIN"/>
    <property type="match status" value="1"/>
</dbReference>
<feature type="transmembrane region" description="Helical" evidence="13">
    <location>
        <begin position="89"/>
        <end position="110"/>
    </location>
</feature>
<keyword evidence="9" id="KW-0067">ATP-binding</keyword>
<dbReference type="InterPro" id="IPR038318">
    <property type="entry name" value="KdpD_sf"/>
</dbReference>
<dbReference type="Pfam" id="PF07568">
    <property type="entry name" value="HisKA_2"/>
    <property type="match status" value="1"/>
</dbReference>
<gene>
    <name evidence="15" type="ORF">FBZ95_102162</name>
</gene>
<dbReference type="EC" id="2.7.13.3" evidence="3"/>
<dbReference type="InterPro" id="IPR025201">
    <property type="entry name" value="KdpD_TM"/>
</dbReference>
<dbReference type="Pfam" id="PF13581">
    <property type="entry name" value="HATPase_c_2"/>
    <property type="match status" value="1"/>
</dbReference>
<sequence length="319" mass="34511">MEAFLHRLFTARSDFPVWARYTLTLGLVGIAFFARVMLDDHLRSYPVLLFIPAIFLSSVLFDRGSGIMATAAAAALAAAYFIPGPPSSAAIPLVLFVLTGICIATVTELLRHTLQNLAEAKRYSEVLLQELAHRTRNDLATIVSVLRLQARSATDPAVQAAITSAVSRVDVVAKVHDRLRDTADSSRIDLAPYIEALCGSLADFHRGVRTISIGVRCEHIEVRSSQAASIGLIVNELVTNCFKYAFPEGRRGAVEVDVRAKDDRILVTVQDNGVGCPVEVKSGLGTRLISLLASQMKGAVTRRPLSEGCEVQVSLARDA</sequence>
<keyword evidence="4" id="KW-0597">Phosphoprotein</keyword>
<dbReference type="InterPro" id="IPR036890">
    <property type="entry name" value="HATPase_C_sf"/>
</dbReference>
<evidence type="ECO:0000259" key="14">
    <source>
        <dbReference type="PROSITE" id="PS50109"/>
    </source>
</evidence>
<protein>
    <recommendedName>
        <fullName evidence="3">histidine kinase</fullName>
        <ecNumber evidence="3">2.7.13.3</ecNumber>
    </recommendedName>
</protein>
<keyword evidence="6 13" id="KW-0812">Transmembrane</keyword>